<dbReference type="Proteomes" id="UP001311915">
    <property type="component" value="Unassembled WGS sequence"/>
</dbReference>
<comment type="caution">
    <text evidence="1">The sequence shown here is derived from an EMBL/GenBank/DDBJ whole genome shotgun (WGS) entry which is preliminary data.</text>
</comment>
<keyword evidence="2" id="KW-1185">Reference proteome</keyword>
<dbReference type="EMBL" id="JAWPEI010000007">
    <property type="protein sequence ID" value="KAK4722067.1"/>
    <property type="molecule type" value="Genomic_DNA"/>
</dbReference>
<proteinExistence type="predicted"/>
<gene>
    <name evidence="1" type="ORF">R3W88_012300</name>
</gene>
<accession>A0AAV9LCH0</accession>
<protein>
    <submittedName>
        <fullName evidence="1">Uncharacterized protein</fullName>
    </submittedName>
</protein>
<reference evidence="1 2" key="1">
    <citation type="submission" date="2023-10" db="EMBL/GenBank/DDBJ databases">
        <title>Genome-Wide Identification Analysis in wild type Solanum Pinnatisectum Reveals Some Genes Defensing Phytophthora Infestans.</title>
        <authorList>
            <person name="Sun C."/>
        </authorList>
    </citation>
    <scope>NUCLEOTIDE SEQUENCE [LARGE SCALE GENOMIC DNA]</scope>
    <source>
        <strain evidence="1">LQN</strain>
        <tissue evidence="1">Leaf</tissue>
    </source>
</reference>
<sequence>MLNSIYADIAMGLRPFSSASEMWLHLRNVYQQRNLAREFEVERNIAEYT</sequence>
<evidence type="ECO:0000313" key="2">
    <source>
        <dbReference type="Proteomes" id="UP001311915"/>
    </source>
</evidence>
<name>A0AAV9LCH0_9SOLN</name>
<dbReference type="AlphaFoldDB" id="A0AAV9LCH0"/>
<evidence type="ECO:0000313" key="1">
    <source>
        <dbReference type="EMBL" id="KAK4722067.1"/>
    </source>
</evidence>
<organism evidence="1 2">
    <name type="scientific">Solanum pinnatisectum</name>
    <name type="common">tansyleaf nightshade</name>
    <dbReference type="NCBI Taxonomy" id="50273"/>
    <lineage>
        <taxon>Eukaryota</taxon>
        <taxon>Viridiplantae</taxon>
        <taxon>Streptophyta</taxon>
        <taxon>Embryophyta</taxon>
        <taxon>Tracheophyta</taxon>
        <taxon>Spermatophyta</taxon>
        <taxon>Magnoliopsida</taxon>
        <taxon>eudicotyledons</taxon>
        <taxon>Gunneridae</taxon>
        <taxon>Pentapetalae</taxon>
        <taxon>asterids</taxon>
        <taxon>lamiids</taxon>
        <taxon>Solanales</taxon>
        <taxon>Solanaceae</taxon>
        <taxon>Solanoideae</taxon>
        <taxon>Solaneae</taxon>
        <taxon>Solanum</taxon>
    </lineage>
</organism>